<reference evidence="1" key="1">
    <citation type="submission" date="2009-04" db="EMBL/GenBank/DDBJ databases">
        <authorList>
            <person name="Weinstock G."/>
            <person name="Sodergren E."/>
            <person name="Clifton S."/>
            <person name="Fulton L."/>
            <person name="Fulton B."/>
            <person name="Courtney L."/>
            <person name="Fronick C."/>
            <person name="Harrison M."/>
            <person name="Strong C."/>
            <person name="Farmer C."/>
            <person name="Delahaunty K."/>
            <person name="Markovic C."/>
            <person name="Hall O."/>
            <person name="Minx P."/>
            <person name="Tomlinson C."/>
            <person name="Mitreva M."/>
            <person name="Nelson J."/>
            <person name="Hou S."/>
            <person name="Wollam A."/>
            <person name="Pepin K.H."/>
            <person name="Johnson M."/>
            <person name="Bhonagiri V."/>
            <person name="Nash W.E."/>
            <person name="Warren W."/>
            <person name="Chinwalla A."/>
            <person name="Mardis E.R."/>
            <person name="Wilson R.K."/>
        </authorList>
    </citation>
    <scope>NUCLEOTIDE SEQUENCE [LARGE SCALE GENOMIC DNA]</scope>
    <source>
        <strain evidence="1">DSM 14600</strain>
    </source>
</reference>
<dbReference type="EMBL" id="ACIP02000001">
    <property type="protein sequence ID" value="EEP29271.1"/>
    <property type="molecule type" value="Genomic_DNA"/>
</dbReference>
<dbReference type="STRING" id="626523.GCWU000342_00627"/>
<accession>C4G9H4</accession>
<organism evidence="1 2">
    <name type="scientific">Shuttleworthella satelles DSM 14600</name>
    <dbReference type="NCBI Taxonomy" id="626523"/>
    <lineage>
        <taxon>Bacteria</taxon>
        <taxon>Bacillati</taxon>
        <taxon>Bacillota</taxon>
        <taxon>Clostridia</taxon>
        <taxon>Lachnospirales</taxon>
        <taxon>Lachnospiraceae</taxon>
        <taxon>Shuttleworthella</taxon>
    </lineage>
</organism>
<dbReference type="AlphaFoldDB" id="C4G9H4"/>
<dbReference type="HOGENOM" id="CLU_2939289_0_0_9"/>
<dbReference type="Proteomes" id="UP000003494">
    <property type="component" value="Unassembled WGS sequence"/>
</dbReference>
<evidence type="ECO:0000313" key="2">
    <source>
        <dbReference type="Proteomes" id="UP000003494"/>
    </source>
</evidence>
<comment type="caution">
    <text evidence="1">The sequence shown here is derived from an EMBL/GenBank/DDBJ whole genome shotgun (WGS) entry which is preliminary data.</text>
</comment>
<gene>
    <name evidence="1" type="ORF">GCWU000342_00627</name>
</gene>
<name>C4G9H4_9FIRM</name>
<protein>
    <submittedName>
        <fullName evidence="1">Uncharacterized protein</fullName>
    </submittedName>
</protein>
<keyword evidence="2" id="KW-1185">Reference proteome</keyword>
<sequence>MRLDRDLFCADSILLELYIRYNSYLNEGKPGFIIDLFLSLCMSGTDKYDKMLFEFIRHAG</sequence>
<proteinExistence type="predicted"/>
<evidence type="ECO:0000313" key="1">
    <source>
        <dbReference type="EMBL" id="EEP29271.1"/>
    </source>
</evidence>